<proteinExistence type="predicted"/>
<dbReference type="Pfam" id="PF04367">
    <property type="entry name" value="DUF502"/>
    <property type="match status" value="1"/>
</dbReference>
<evidence type="ECO:0000256" key="1">
    <source>
        <dbReference type="SAM" id="Phobius"/>
    </source>
</evidence>
<dbReference type="Proteomes" id="UP000249417">
    <property type="component" value="Unassembled WGS sequence"/>
</dbReference>
<dbReference type="EMBL" id="QFQB01000002">
    <property type="protein sequence ID" value="PZQ48903.1"/>
    <property type="molecule type" value="Genomic_DNA"/>
</dbReference>
<dbReference type="InterPro" id="IPR007462">
    <property type="entry name" value="COV1-like"/>
</dbReference>
<evidence type="ECO:0000313" key="3">
    <source>
        <dbReference type="Proteomes" id="UP000249417"/>
    </source>
</evidence>
<evidence type="ECO:0008006" key="4">
    <source>
        <dbReference type="Google" id="ProtNLM"/>
    </source>
</evidence>
<organism evidence="2 3">
    <name type="scientific">Micavibrio aeruginosavorus</name>
    <dbReference type="NCBI Taxonomy" id="349221"/>
    <lineage>
        <taxon>Bacteria</taxon>
        <taxon>Pseudomonadati</taxon>
        <taxon>Bdellovibrionota</taxon>
        <taxon>Bdellovibrionia</taxon>
        <taxon>Bdellovibrionales</taxon>
        <taxon>Pseudobdellovibrionaceae</taxon>
        <taxon>Micavibrio</taxon>
    </lineage>
</organism>
<keyword evidence="1" id="KW-1133">Transmembrane helix</keyword>
<dbReference type="PANTHER" id="PTHR31876:SF26">
    <property type="entry name" value="PROTEIN LIKE COV 2"/>
    <property type="match status" value="1"/>
</dbReference>
<protein>
    <recommendedName>
        <fullName evidence="4">DUF502 domain-containing protein</fullName>
    </recommendedName>
</protein>
<dbReference type="PANTHER" id="PTHR31876">
    <property type="entry name" value="COV-LIKE PROTEIN 1"/>
    <property type="match status" value="1"/>
</dbReference>
<evidence type="ECO:0000313" key="2">
    <source>
        <dbReference type="EMBL" id="PZQ48903.1"/>
    </source>
</evidence>
<accession>A0A2W5Q2B3</accession>
<gene>
    <name evidence="2" type="ORF">DI551_00815</name>
</gene>
<feature type="transmembrane region" description="Helical" evidence="1">
    <location>
        <begin position="28"/>
        <end position="50"/>
    </location>
</feature>
<comment type="caution">
    <text evidence="2">The sequence shown here is derived from an EMBL/GenBank/DDBJ whole genome shotgun (WGS) entry which is preliminary data.</text>
</comment>
<feature type="transmembrane region" description="Helical" evidence="1">
    <location>
        <begin position="70"/>
        <end position="92"/>
    </location>
</feature>
<reference evidence="2 3" key="1">
    <citation type="submission" date="2017-08" db="EMBL/GenBank/DDBJ databases">
        <title>Infants hospitalized years apart are colonized by the same room-sourced microbial strains.</title>
        <authorList>
            <person name="Brooks B."/>
            <person name="Olm M.R."/>
            <person name="Firek B.A."/>
            <person name="Baker R."/>
            <person name="Thomas B.C."/>
            <person name="Morowitz M.J."/>
            <person name="Banfield J.F."/>
        </authorList>
    </citation>
    <scope>NUCLEOTIDE SEQUENCE [LARGE SCALE GENOMIC DNA]</scope>
    <source>
        <strain evidence="2">S2_005_002_R2_29</strain>
    </source>
</reference>
<keyword evidence="1" id="KW-0812">Transmembrane</keyword>
<dbReference type="AlphaFoldDB" id="A0A2W5Q2B3"/>
<keyword evidence="1" id="KW-0472">Membrane</keyword>
<name>A0A2W5Q2B3_9BACT</name>
<sequence>MTEPNPIAQDVEEALSTKAGFGARLRRYFFTGIVVTVPITITLWSAWWFLNFVDRIVAEIVPPEFNPNTYLPFSIPGLGLILTVVFFIVIGFSTRNFIGSLLIRSSEFIVGRMPILNTVYNALKQVFEMTIGAQSTAFRDVVLFQYPHPGSWTIGFVTGITPGEIQSVGGGSEVLNIYSPVTPTTAGFVVFIPKKDVIYLSMSIEDAVKLLASGGIIVPPVSRAS</sequence>